<proteinExistence type="predicted"/>
<dbReference type="PANTHER" id="PTHR47320:SF1">
    <property type="entry name" value="BIFUNCTIONAL URIDYLYLTRANSFERASE_URIDYLYL-REMOVING ENZYME"/>
    <property type="match status" value="1"/>
</dbReference>
<keyword evidence="1" id="KW-0378">Hydrolase</keyword>
<dbReference type="CDD" id="cd04873">
    <property type="entry name" value="ACT_UUR-ACR-like"/>
    <property type="match status" value="1"/>
</dbReference>
<evidence type="ECO:0000313" key="3">
    <source>
        <dbReference type="EMBL" id="SVB08640.1"/>
    </source>
</evidence>
<evidence type="ECO:0000256" key="1">
    <source>
        <dbReference type="ARBA" id="ARBA00022801"/>
    </source>
</evidence>
<sequence length="96" mass="10999">KNKLNNKKVFSHLTKVEITHLKNQDGHLVTLETLDQPSLLSKIAKIFLKNEVSIFSARITTLGEKVEDNFVIMNEKSGTKINQNKQKKIINELKKL</sequence>
<feature type="domain" description="ACT" evidence="2">
    <location>
        <begin position="28"/>
        <end position="96"/>
    </location>
</feature>
<dbReference type="GO" id="GO:0008773">
    <property type="term" value="F:[protein-PII] uridylyltransferase activity"/>
    <property type="evidence" value="ECO:0007669"/>
    <property type="project" value="InterPro"/>
</dbReference>
<evidence type="ECO:0000259" key="2">
    <source>
        <dbReference type="PROSITE" id="PS51671"/>
    </source>
</evidence>
<dbReference type="AlphaFoldDB" id="A0A382B487"/>
<dbReference type="InterPro" id="IPR045865">
    <property type="entry name" value="ACT-like_dom_sf"/>
</dbReference>
<dbReference type="EMBL" id="UINC01028152">
    <property type="protein sequence ID" value="SVB08640.1"/>
    <property type="molecule type" value="Genomic_DNA"/>
</dbReference>
<organism evidence="3">
    <name type="scientific">marine metagenome</name>
    <dbReference type="NCBI Taxonomy" id="408172"/>
    <lineage>
        <taxon>unclassified sequences</taxon>
        <taxon>metagenomes</taxon>
        <taxon>ecological metagenomes</taxon>
    </lineage>
</organism>
<feature type="non-terminal residue" evidence="3">
    <location>
        <position position="1"/>
    </location>
</feature>
<dbReference type="PANTHER" id="PTHR47320">
    <property type="entry name" value="BIFUNCTIONAL URIDYLYLTRANSFERASE/URIDYLYL-REMOVING ENZYME"/>
    <property type="match status" value="1"/>
</dbReference>
<reference evidence="3" key="1">
    <citation type="submission" date="2018-05" db="EMBL/GenBank/DDBJ databases">
        <authorList>
            <person name="Lanie J.A."/>
            <person name="Ng W.-L."/>
            <person name="Kazmierczak K.M."/>
            <person name="Andrzejewski T.M."/>
            <person name="Davidsen T.M."/>
            <person name="Wayne K.J."/>
            <person name="Tettelin H."/>
            <person name="Glass J.I."/>
            <person name="Rusch D."/>
            <person name="Podicherti R."/>
            <person name="Tsui H.-C.T."/>
            <person name="Winkler M.E."/>
        </authorList>
    </citation>
    <scope>NUCLEOTIDE SEQUENCE</scope>
</reference>
<gene>
    <name evidence="3" type="ORF">METZ01_LOCUS161494</name>
</gene>
<dbReference type="GO" id="GO:0016787">
    <property type="term" value="F:hydrolase activity"/>
    <property type="evidence" value="ECO:0007669"/>
    <property type="project" value="UniProtKB-KW"/>
</dbReference>
<dbReference type="InterPro" id="IPR010043">
    <property type="entry name" value="UTase/UR"/>
</dbReference>
<name>A0A382B487_9ZZZZ</name>
<dbReference type="PROSITE" id="PS51671">
    <property type="entry name" value="ACT"/>
    <property type="match status" value="1"/>
</dbReference>
<dbReference type="InterPro" id="IPR002912">
    <property type="entry name" value="ACT_dom"/>
</dbReference>
<accession>A0A382B487</accession>
<dbReference type="SUPFAM" id="SSF55021">
    <property type="entry name" value="ACT-like"/>
    <property type="match status" value="1"/>
</dbReference>
<protein>
    <recommendedName>
        <fullName evidence="2">ACT domain-containing protein</fullName>
    </recommendedName>
</protein>